<organism evidence="7 8">
    <name type="scientific">Neogobius melanostomus</name>
    <name type="common">round goby</name>
    <dbReference type="NCBI Taxonomy" id="47308"/>
    <lineage>
        <taxon>Eukaryota</taxon>
        <taxon>Metazoa</taxon>
        <taxon>Chordata</taxon>
        <taxon>Craniata</taxon>
        <taxon>Vertebrata</taxon>
        <taxon>Euteleostomi</taxon>
        <taxon>Actinopterygii</taxon>
        <taxon>Neopterygii</taxon>
        <taxon>Teleostei</taxon>
        <taxon>Neoteleostei</taxon>
        <taxon>Acanthomorphata</taxon>
        <taxon>Gobiaria</taxon>
        <taxon>Gobiiformes</taxon>
        <taxon>Gobioidei</taxon>
        <taxon>Gobiidae</taxon>
        <taxon>Benthophilinae</taxon>
        <taxon>Neogobiini</taxon>
        <taxon>Neogobius</taxon>
    </lineage>
</organism>
<dbReference type="AlphaFoldDB" id="A0A8C6SJM7"/>
<keyword evidence="2 5" id="KW-0812">Transmembrane</keyword>
<feature type="transmembrane region" description="Helical" evidence="5">
    <location>
        <begin position="263"/>
        <end position="288"/>
    </location>
</feature>
<dbReference type="CDD" id="cd00637">
    <property type="entry name" value="7tm_classA_rhodopsin-like"/>
    <property type="match status" value="1"/>
</dbReference>
<feature type="transmembrane region" description="Helical" evidence="5">
    <location>
        <begin position="110"/>
        <end position="127"/>
    </location>
</feature>
<dbReference type="GO" id="GO:0016020">
    <property type="term" value="C:membrane"/>
    <property type="evidence" value="ECO:0007669"/>
    <property type="project" value="UniProtKB-SubCell"/>
</dbReference>
<feature type="transmembrane region" description="Helical" evidence="5">
    <location>
        <begin position="192"/>
        <end position="210"/>
    </location>
</feature>
<dbReference type="PRINTS" id="PR00237">
    <property type="entry name" value="GPCRRHODOPSN"/>
</dbReference>
<dbReference type="FunFam" id="1.20.1070.10:FF:000096">
    <property type="entry name" value="Odorant receptor 131-2"/>
    <property type="match status" value="1"/>
</dbReference>
<dbReference type="PANTHER" id="PTHR26451:SF998">
    <property type="entry name" value="ODORANT RECEPTOR-RELATED"/>
    <property type="match status" value="1"/>
</dbReference>
<keyword evidence="3 5" id="KW-1133">Transmembrane helix</keyword>
<evidence type="ECO:0000256" key="1">
    <source>
        <dbReference type="ARBA" id="ARBA00004370"/>
    </source>
</evidence>
<protein>
    <recommendedName>
        <fullName evidence="6">G-protein coupled receptors family 1 profile domain-containing protein</fullName>
    </recommendedName>
</protein>
<reference evidence="7" key="2">
    <citation type="submission" date="2025-09" db="UniProtKB">
        <authorList>
            <consortium name="Ensembl"/>
        </authorList>
    </citation>
    <scope>IDENTIFICATION</scope>
</reference>
<evidence type="ECO:0000256" key="2">
    <source>
        <dbReference type="ARBA" id="ARBA00022692"/>
    </source>
</evidence>
<evidence type="ECO:0000313" key="8">
    <source>
        <dbReference type="Proteomes" id="UP000694523"/>
    </source>
</evidence>
<reference evidence="7" key="1">
    <citation type="submission" date="2025-08" db="UniProtKB">
        <authorList>
            <consortium name="Ensembl"/>
        </authorList>
    </citation>
    <scope>IDENTIFICATION</scope>
</reference>
<proteinExistence type="predicted"/>
<accession>A0A8C6SJM7</accession>
<feature type="transmembrane region" description="Helical" evidence="5">
    <location>
        <begin position="139"/>
        <end position="162"/>
    </location>
</feature>
<dbReference type="GO" id="GO:0004984">
    <property type="term" value="F:olfactory receptor activity"/>
    <property type="evidence" value="ECO:0007669"/>
    <property type="project" value="TreeGrafter"/>
</dbReference>
<feature type="transmembrane region" description="Helical" evidence="5">
    <location>
        <begin position="59"/>
        <end position="81"/>
    </location>
</feature>
<dbReference type="Ensembl" id="ENSNMLT00000007134.1">
    <property type="protein sequence ID" value="ENSNMLP00000006234.1"/>
    <property type="gene ID" value="ENSNMLG00000004550.1"/>
</dbReference>
<name>A0A8C6SJM7_9GOBI</name>
<dbReference type="SUPFAM" id="SSF81321">
    <property type="entry name" value="Family A G protein-coupled receptor-like"/>
    <property type="match status" value="1"/>
</dbReference>
<evidence type="ECO:0000256" key="3">
    <source>
        <dbReference type="ARBA" id="ARBA00022989"/>
    </source>
</evidence>
<dbReference type="PROSITE" id="PS50262">
    <property type="entry name" value="G_PROTEIN_RECEP_F1_2"/>
    <property type="match status" value="1"/>
</dbReference>
<dbReference type="PANTHER" id="PTHR26451">
    <property type="entry name" value="G_PROTEIN_RECEP_F1_2 DOMAIN-CONTAINING PROTEIN"/>
    <property type="match status" value="1"/>
</dbReference>
<sequence length="314" mass="36205">MNVSSPSQNGSLSSSRDSYNDAVIKNFIVIALGLTINYINGTLIHTFRKHQILYANPRYVLFIHLVINDMINLTTAITLFVTSYVFQKINGTLCCIIISFAVMTTMNSPLNLAVMALQCYITICFPLRHSEICTMKRTYIAIAWIWAMSSIAILPDICLVVAMDYGKLFMSTIYCERDNLLRHPVSKTKREVLYSIYLVAVWIVLFYTYLHIFFAAKAARSDGDLKKARNTILLHGFQLLLCILTYVYHLIVRLLVYLFPRNYLHVIFVSYIFIQMLPRLVSPIVYGVRDQLFRQKLKKHLFCGFCFKTRHAGC</sequence>
<keyword evidence="8" id="KW-1185">Reference proteome</keyword>
<feature type="domain" description="G-protein coupled receptors family 1 profile" evidence="6">
    <location>
        <begin position="39"/>
        <end position="286"/>
    </location>
</feature>
<dbReference type="InterPro" id="IPR052921">
    <property type="entry name" value="GPCR1_Superfamily_Member"/>
</dbReference>
<evidence type="ECO:0000313" key="7">
    <source>
        <dbReference type="Ensembl" id="ENSNMLP00000006234.1"/>
    </source>
</evidence>
<evidence type="ECO:0000259" key="6">
    <source>
        <dbReference type="PROSITE" id="PS50262"/>
    </source>
</evidence>
<feature type="transmembrane region" description="Helical" evidence="5">
    <location>
        <begin position="27"/>
        <end position="47"/>
    </location>
</feature>
<evidence type="ECO:0000256" key="5">
    <source>
        <dbReference type="SAM" id="Phobius"/>
    </source>
</evidence>
<keyword evidence="4 5" id="KW-0472">Membrane</keyword>
<comment type="subcellular location">
    <subcellularLocation>
        <location evidence="1">Membrane</location>
    </subcellularLocation>
</comment>
<dbReference type="GO" id="GO:0005549">
    <property type="term" value="F:odorant binding"/>
    <property type="evidence" value="ECO:0007669"/>
    <property type="project" value="TreeGrafter"/>
</dbReference>
<evidence type="ECO:0000256" key="4">
    <source>
        <dbReference type="ARBA" id="ARBA00023136"/>
    </source>
</evidence>
<feature type="transmembrane region" description="Helical" evidence="5">
    <location>
        <begin position="231"/>
        <end position="251"/>
    </location>
</feature>
<dbReference type="Proteomes" id="UP000694523">
    <property type="component" value="Unplaced"/>
</dbReference>
<dbReference type="GO" id="GO:0004930">
    <property type="term" value="F:G protein-coupled receptor activity"/>
    <property type="evidence" value="ECO:0007669"/>
    <property type="project" value="InterPro"/>
</dbReference>
<dbReference type="InterPro" id="IPR017452">
    <property type="entry name" value="GPCR_Rhodpsn_7TM"/>
</dbReference>
<dbReference type="Pfam" id="PF00001">
    <property type="entry name" value="7tm_1"/>
    <property type="match status" value="1"/>
</dbReference>
<dbReference type="Gene3D" id="1.20.1070.10">
    <property type="entry name" value="Rhodopsin 7-helix transmembrane proteins"/>
    <property type="match status" value="1"/>
</dbReference>
<dbReference type="InterPro" id="IPR000276">
    <property type="entry name" value="GPCR_Rhodpsn"/>
</dbReference>